<evidence type="ECO:0000256" key="1">
    <source>
        <dbReference type="SAM" id="MobiDB-lite"/>
    </source>
</evidence>
<accession>A0A8S9GNC7</accession>
<organism evidence="2">
    <name type="scientific">Brassica cretica</name>
    <name type="common">Mustard</name>
    <dbReference type="NCBI Taxonomy" id="69181"/>
    <lineage>
        <taxon>Eukaryota</taxon>
        <taxon>Viridiplantae</taxon>
        <taxon>Streptophyta</taxon>
        <taxon>Embryophyta</taxon>
        <taxon>Tracheophyta</taxon>
        <taxon>Spermatophyta</taxon>
        <taxon>Magnoliopsida</taxon>
        <taxon>eudicotyledons</taxon>
        <taxon>Gunneridae</taxon>
        <taxon>Pentapetalae</taxon>
        <taxon>rosids</taxon>
        <taxon>malvids</taxon>
        <taxon>Brassicales</taxon>
        <taxon>Brassicaceae</taxon>
        <taxon>Brassiceae</taxon>
        <taxon>Brassica</taxon>
    </lineage>
</organism>
<comment type="caution">
    <text evidence="2">The sequence shown here is derived from an EMBL/GenBank/DDBJ whole genome shotgun (WGS) entry which is preliminary data.</text>
</comment>
<proteinExistence type="predicted"/>
<evidence type="ECO:0000313" key="2">
    <source>
        <dbReference type="EMBL" id="KAF2547383.1"/>
    </source>
</evidence>
<dbReference type="EMBL" id="QGKY02001925">
    <property type="protein sequence ID" value="KAF2547383.1"/>
    <property type="molecule type" value="Genomic_DNA"/>
</dbReference>
<gene>
    <name evidence="2" type="ORF">F2Q70_00022995</name>
</gene>
<sequence length="102" mass="12054">MLSHELSHCTKKEQGSSNQMEIADVFSRVQLPIGASARQPLLREKKHHDRYNRYEHQESKHHHNVYVHSSQRIPEVNGYRRTAYARHDDSSDWYAEVGKERS</sequence>
<name>A0A8S9GNC7_BRACR</name>
<dbReference type="AlphaFoldDB" id="A0A8S9GNC7"/>
<feature type="region of interest" description="Disordered" evidence="1">
    <location>
        <begin position="55"/>
        <end position="74"/>
    </location>
</feature>
<reference evidence="2" key="1">
    <citation type="submission" date="2019-12" db="EMBL/GenBank/DDBJ databases">
        <title>Genome sequencing and annotation of Brassica cretica.</title>
        <authorList>
            <person name="Studholme D.J."/>
            <person name="Sarris P.F."/>
        </authorList>
    </citation>
    <scope>NUCLEOTIDE SEQUENCE</scope>
    <source>
        <strain evidence="2">PFS-102/07</strain>
        <tissue evidence="2">Leaf</tissue>
    </source>
</reference>
<protein>
    <submittedName>
        <fullName evidence="2">Uncharacterized protein</fullName>
    </submittedName>
</protein>